<proteinExistence type="predicted"/>
<name>A0A085V0X8_PSESX</name>
<dbReference type="NCBIfam" id="TIGR01646">
    <property type="entry name" value="vgr_GE"/>
    <property type="match status" value="1"/>
</dbReference>
<evidence type="ECO:0000313" key="3">
    <source>
        <dbReference type="Proteomes" id="UP000028643"/>
    </source>
</evidence>
<dbReference type="RefSeq" id="WP_047577363.1">
    <property type="nucleotide sequence ID" value="NZ_JPQT01000119.1"/>
</dbReference>
<dbReference type="InterPro" id="IPR037026">
    <property type="entry name" value="Vgr_OB-fold_dom_sf"/>
</dbReference>
<dbReference type="PATRIC" id="fig|317.174.peg.4256"/>
<dbReference type="Gene3D" id="2.40.50.230">
    <property type="entry name" value="Gp5 N-terminal domain"/>
    <property type="match status" value="1"/>
</dbReference>
<dbReference type="InterPro" id="IPR006533">
    <property type="entry name" value="T6SS_Vgr_RhsGE"/>
</dbReference>
<evidence type="ECO:0008006" key="4">
    <source>
        <dbReference type="Google" id="ProtNLM"/>
    </source>
</evidence>
<dbReference type="Gene3D" id="4.10.220.110">
    <property type="match status" value="1"/>
</dbReference>
<feature type="compositionally biased region" description="Basic and acidic residues" evidence="1">
    <location>
        <begin position="263"/>
        <end position="275"/>
    </location>
</feature>
<evidence type="ECO:0000256" key="1">
    <source>
        <dbReference type="SAM" id="MobiDB-lite"/>
    </source>
</evidence>
<gene>
    <name evidence="2" type="ORF">IV02_20815</name>
</gene>
<dbReference type="InterPro" id="IPR017847">
    <property type="entry name" value="T6SS_RhsGE_Vgr_subset"/>
</dbReference>
<sequence>MFEDKQMPITLKLTGSPMDLQVLSFTGHDALNEPYRFDVDLVSSNPHLDLPSLAGSAAWLAFGVEHAGIHGLIDSARQLYAGTCLSLYRMTLVPSLLKLEQSRQRRVFTGLSVPQLITRLLENHGLNEDGYRFEGPVGVYPPRDWCVQYDETDLHLLQRLCEEEGIHFRFEHSPTGHQLVFADDPASFPERQGAIRLQHNEDTHNQPVIGYLGERLTLHAATGIHDPVWRDCSTLSANTPTNAQPDTQSANNESFDQQTDPPKPGDEEAHHRQTRARTLERLRCERRHIHGWSSDCALTSGQIIQVMEHPVPLFNDQWLLAKVRHWAKQPQVLEGCDPHDMAAILGAAVGAADEESASWIDQLSRLPEFETFDHGYRTGYCVLPWAMPFRPSCTHRKPGIRGHQQVTLMADVAGFIRTHAAWRVPVRYDWQNAPSSPDEHTAWALADLPDLADVSVNALTAGDRLLVRHFDNDPERPVICGMLERRTASEVAECPEKTIRLNGSTLENPHENIHLNNVNDLYFEAREDLRLSTAKASFELSSAGITITGPRTLTLQACTLPTIAPAGPPTTLRWEDDLRLTEHPGLQGAPLANRIWYIVFMETPGLAHLPRLEPRHFLYEGRTDERGYLGLSCAQMRELAARYRRSPKHLCLVHPDDCFTLQDYFARNWNEQQLRAFMELD</sequence>
<reference evidence="2 3" key="1">
    <citation type="submission" date="2014-07" db="EMBL/GenBank/DDBJ databases">
        <title>Draft Genome Sequences of Environmental Pseudomonas syringae strains.</title>
        <authorList>
            <person name="Baltrus D.A."/>
            <person name="Berge O."/>
            <person name="Morris C."/>
        </authorList>
    </citation>
    <scope>NUCLEOTIDE SEQUENCE [LARGE SCALE GENOMIC DNA]</scope>
    <source>
        <strain evidence="2 3">CEB003</strain>
    </source>
</reference>
<evidence type="ECO:0000313" key="2">
    <source>
        <dbReference type="EMBL" id="KFE49091.1"/>
    </source>
</evidence>
<comment type="caution">
    <text evidence="2">The sequence shown here is derived from an EMBL/GenBank/DDBJ whole genome shotgun (WGS) entry which is preliminary data.</text>
</comment>
<feature type="compositionally biased region" description="Polar residues" evidence="1">
    <location>
        <begin position="235"/>
        <end position="260"/>
    </location>
</feature>
<dbReference type="Gene3D" id="3.55.50.10">
    <property type="entry name" value="Baseplate protein-like domains"/>
    <property type="match status" value="1"/>
</dbReference>
<protein>
    <recommendedName>
        <fullName evidence="4">Rhs element Vgr protein</fullName>
    </recommendedName>
</protein>
<accession>A0A085V0X8</accession>
<dbReference type="EMBL" id="JPQT01000119">
    <property type="protein sequence ID" value="KFE49091.1"/>
    <property type="molecule type" value="Genomic_DNA"/>
</dbReference>
<dbReference type="Gene3D" id="2.30.110.50">
    <property type="match status" value="1"/>
</dbReference>
<dbReference type="SUPFAM" id="SSF69279">
    <property type="entry name" value="Phage tail proteins"/>
    <property type="match status" value="2"/>
</dbReference>
<dbReference type="AlphaFoldDB" id="A0A085V0X8"/>
<dbReference type="NCBIfam" id="TIGR03361">
    <property type="entry name" value="VI_Rhs_Vgr"/>
    <property type="match status" value="1"/>
</dbReference>
<dbReference type="Proteomes" id="UP000028643">
    <property type="component" value="Unassembled WGS sequence"/>
</dbReference>
<organism evidence="2 3">
    <name type="scientific">Pseudomonas syringae</name>
    <dbReference type="NCBI Taxonomy" id="317"/>
    <lineage>
        <taxon>Bacteria</taxon>
        <taxon>Pseudomonadati</taxon>
        <taxon>Pseudomonadota</taxon>
        <taxon>Gammaproteobacteria</taxon>
        <taxon>Pseudomonadales</taxon>
        <taxon>Pseudomonadaceae</taxon>
        <taxon>Pseudomonas</taxon>
    </lineage>
</organism>
<feature type="region of interest" description="Disordered" evidence="1">
    <location>
        <begin position="235"/>
        <end position="275"/>
    </location>
</feature>
<dbReference type="Pfam" id="PF05954">
    <property type="entry name" value="Phage_GPD"/>
    <property type="match status" value="1"/>
</dbReference>